<evidence type="ECO:0000313" key="1">
    <source>
        <dbReference type="EMBL" id="KKM85798.1"/>
    </source>
</evidence>
<dbReference type="Gene3D" id="2.60.120.200">
    <property type="match status" value="1"/>
</dbReference>
<dbReference type="InterPro" id="IPR013320">
    <property type="entry name" value="ConA-like_dom_sf"/>
</dbReference>
<dbReference type="SUPFAM" id="SSF49899">
    <property type="entry name" value="Concanavalin A-like lectins/glucanases"/>
    <property type="match status" value="1"/>
</dbReference>
<sequence>TSPWTNAHSVAGKIGKALSLDGSNYIEVFDQDSCQFPLDTNSFSVWIWFKRNTTGVTEYFFDKRDGTNDGWTFFINSVNRLWAFVQSSGIIYNVATITDTNWHLTSLVVNRTGNATIYLDNIVGALTDVSNQPMNVSNNLIIGANYSGGNNFHGLLDAGGIVNKALSAEERAFIWNSGRGTERLWGYEYGPVGRGIARGIMRGIR</sequence>
<gene>
    <name evidence="1" type="ORF">LCGC14_1285360</name>
</gene>
<proteinExistence type="predicted"/>
<accession>A0A0F9KVN9</accession>
<comment type="caution">
    <text evidence="1">The sequence shown here is derived from an EMBL/GenBank/DDBJ whole genome shotgun (WGS) entry which is preliminary data.</text>
</comment>
<protein>
    <recommendedName>
        <fullName evidence="2">LamG-like jellyroll fold domain-containing protein</fullName>
    </recommendedName>
</protein>
<evidence type="ECO:0008006" key="2">
    <source>
        <dbReference type="Google" id="ProtNLM"/>
    </source>
</evidence>
<dbReference type="AlphaFoldDB" id="A0A0F9KVN9"/>
<organism evidence="1">
    <name type="scientific">marine sediment metagenome</name>
    <dbReference type="NCBI Taxonomy" id="412755"/>
    <lineage>
        <taxon>unclassified sequences</taxon>
        <taxon>metagenomes</taxon>
        <taxon>ecological metagenomes</taxon>
    </lineage>
</organism>
<feature type="non-terminal residue" evidence="1">
    <location>
        <position position="1"/>
    </location>
</feature>
<dbReference type="EMBL" id="LAZR01007354">
    <property type="protein sequence ID" value="KKM85798.1"/>
    <property type="molecule type" value="Genomic_DNA"/>
</dbReference>
<dbReference type="Pfam" id="PF13385">
    <property type="entry name" value="Laminin_G_3"/>
    <property type="match status" value="1"/>
</dbReference>
<name>A0A0F9KVN9_9ZZZZ</name>
<reference evidence="1" key="1">
    <citation type="journal article" date="2015" name="Nature">
        <title>Complex archaea that bridge the gap between prokaryotes and eukaryotes.</title>
        <authorList>
            <person name="Spang A."/>
            <person name="Saw J.H."/>
            <person name="Jorgensen S.L."/>
            <person name="Zaremba-Niedzwiedzka K."/>
            <person name="Martijn J."/>
            <person name="Lind A.E."/>
            <person name="van Eijk R."/>
            <person name="Schleper C."/>
            <person name="Guy L."/>
            <person name="Ettema T.J."/>
        </authorList>
    </citation>
    <scope>NUCLEOTIDE SEQUENCE</scope>
</reference>